<dbReference type="EMBL" id="SMMG02000009">
    <property type="protein sequence ID" value="KAA3461912.1"/>
    <property type="molecule type" value="Genomic_DNA"/>
</dbReference>
<dbReference type="Gene3D" id="3.30.420.10">
    <property type="entry name" value="Ribonuclease H-like superfamily/Ribonuclease H"/>
    <property type="match status" value="1"/>
</dbReference>
<dbReference type="PROSITE" id="PS50994">
    <property type="entry name" value="INTEGRASE"/>
    <property type="match status" value="1"/>
</dbReference>
<dbReference type="Proteomes" id="UP000325315">
    <property type="component" value="Unassembled WGS sequence"/>
</dbReference>
<sequence length="122" mass="14204">MKSKRMAFDLLEFDDHITTCKACQIESHFPSQHAEPHLEVAGVFWKFKKTMENQSDSQLKILRFDNGKGYTSGNFNAFCEITGIEYQLIAVYTPQKNGVSERRNKYILELTRCMLHKKNLPK</sequence>
<dbReference type="GO" id="GO:0003676">
    <property type="term" value="F:nucleic acid binding"/>
    <property type="evidence" value="ECO:0007669"/>
    <property type="project" value="InterPro"/>
</dbReference>
<gene>
    <name evidence="2" type="ORF">EPI10_028446</name>
</gene>
<dbReference type="AlphaFoldDB" id="A0A5B6UZ07"/>
<proteinExistence type="predicted"/>
<dbReference type="OrthoDB" id="1002641at2759"/>
<reference evidence="3" key="1">
    <citation type="journal article" date="2019" name="Plant Biotechnol. J.">
        <title>Genome sequencing of the Australian wild diploid species Gossypium australe highlights disease resistance and delayed gland morphogenesis.</title>
        <authorList>
            <person name="Cai Y."/>
            <person name="Cai X."/>
            <person name="Wang Q."/>
            <person name="Wang P."/>
            <person name="Zhang Y."/>
            <person name="Cai C."/>
            <person name="Xu Y."/>
            <person name="Wang K."/>
            <person name="Zhou Z."/>
            <person name="Wang C."/>
            <person name="Geng S."/>
            <person name="Li B."/>
            <person name="Dong Q."/>
            <person name="Hou Y."/>
            <person name="Wang H."/>
            <person name="Ai P."/>
            <person name="Liu Z."/>
            <person name="Yi F."/>
            <person name="Sun M."/>
            <person name="An G."/>
            <person name="Cheng J."/>
            <person name="Zhang Y."/>
            <person name="Shi Q."/>
            <person name="Xie Y."/>
            <person name="Shi X."/>
            <person name="Chang Y."/>
            <person name="Huang F."/>
            <person name="Chen Y."/>
            <person name="Hong S."/>
            <person name="Mi L."/>
            <person name="Sun Q."/>
            <person name="Zhang L."/>
            <person name="Zhou B."/>
            <person name="Peng R."/>
            <person name="Zhang X."/>
            <person name="Liu F."/>
        </authorList>
    </citation>
    <scope>NUCLEOTIDE SEQUENCE [LARGE SCALE GENOMIC DNA]</scope>
    <source>
        <strain evidence="3">cv. PA1801</strain>
    </source>
</reference>
<evidence type="ECO:0000259" key="1">
    <source>
        <dbReference type="PROSITE" id="PS50994"/>
    </source>
</evidence>
<evidence type="ECO:0000313" key="2">
    <source>
        <dbReference type="EMBL" id="KAA3461912.1"/>
    </source>
</evidence>
<dbReference type="SUPFAM" id="SSF53098">
    <property type="entry name" value="Ribonuclease H-like"/>
    <property type="match status" value="1"/>
</dbReference>
<dbReference type="PANTHER" id="PTHR42648:SF18">
    <property type="entry name" value="RETROTRANSPOSON, UNCLASSIFIED-LIKE PROTEIN"/>
    <property type="match status" value="1"/>
</dbReference>
<keyword evidence="3" id="KW-1185">Reference proteome</keyword>
<dbReference type="PANTHER" id="PTHR42648">
    <property type="entry name" value="TRANSPOSASE, PUTATIVE-RELATED"/>
    <property type="match status" value="1"/>
</dbReference>
<name>A0A5B6UZ07_9ROSI</name>
<feature type="domain" description="Integrase catalytic" evidence="1">
    <location>
        <begin position="60"/>
        <end position="122"/>
    </location>
</feature>
<dbReference type="InterPro" id="IPR036397">
    <property type="entry name" value="RNaseH_sf"/>
</dbReference>
<organism evidence="2 3">
    <name type="scientific">Gossypium australe</name>
    <dbReference type="NCBI Taxonomy" id="47621"/>
    <lineage>
        <taxon>Eukaryota</taxon>
        <taxon>Viridiplantae</taxon>
        <taxon>Streptophyta</taxon>
        <taxon>Embryophyta</taxon>
        <taxon>Tracheophyta</taxon>
        <taxon>Spermatophyta</taxon>
        <taxon>Magnoliopsida</taxon>
        <taxon>eudicotyledons</taxon>
        <taxon>Gunneridae</taxon>
        <taxon>Pentapetalae</taxon>
        <taxon>rosids</taxon>
        <taxon>malvids</taxon>
        <taxon>Malvales</taxon>
        <taxon>Malvaceae</taxon>
        <taxon>Malvoideae</taxon>
        <taxon>Gossypium</taxon>
    </lineage>
</organism>
<dbReference type="InterPro" id="IPR012337">
    <property type="entry name" value="RNaseH-like_sf"/>
</dbReference>
<protein>
    <submittedName>
        <fullName evidence="2">Retrovirus-related Pol polyprotein from transposon TNT 1-94</fullName>
    </submittedName>
</protein>
<evidence type="ECO:0000313" key="3">
    <source>
        <dbReference type="Proteomes" id="UP000325315"/>
    </source>
</evidence>
<comment type="caution">
    <text evidence="2">The sequence shown here is derived from an EMBL/GenBank/DDBJ whole genome shotgun (WGS) entry which is preliminary data.</text>
</comment>
<dbReference type="InterPro" id="IPR039537">
    <property type="entry name" value="Retrotran_Ty1/copia-like"/>
</dbReference>
<accession>A0A5B6UZ07</accession>
<dbReference type="GO" id="GO:0015074">
    <property type="term" value="P:DNA integration"/>
    <property type="evidence" value="ECO:0007669"/>
    <property type="project" value="InterPro"/>
</dbReference>
<dbReference type="InterPro" id="IPR001584">
    <property type="entry name" value="Integrase_cat-core"/>
</dbReference>